<dbReference type="EMBL" id="JAFBFC010000001">
    <property type="protein sequence ID" value="MBM7701526.1"/>
    <property type="molecule type" value="Genomic_DNA"/>
</dbReference>
<dbReference type="RefSeq" id="WP_205182898.1">
    <property type="nucleotide sequence ID" value="NZ_JAFBFC010000001.1"/>
</dbReference>
<dbReference type="Proteomes" id="UP000809829">
    <property type="component" value="Unassembled WGS sequence"/>
</dbReference>
<sequence length="178" mass="20692">MKYFEVNDRLDECVAIKKGQASILVQWHLSSTTKEIIKESFGVHVTGKNIVIVIYDTTGIAFNGHNAHRLKQYRNIKGRNCCFIQHLPVNQTYTLDVAIYTKSGQLFSLIRSNEIYLDGPANANRKYDSAWKHIHKRSPKWQETFSAYSCYTIDMNMKEQKRVGRLTLNQINQSKRYV</sequence>
<proteinExistence type="predicted"/>
<dbReference type="InterPro" id="IPR032585">
    <property type="entry name" value="DUF4912"/>
</dbReference>
<reference evidence="1 2" key="1">
    <citation type="submission" date="2021-01" db="EMBL/GenBank/DDBJ databases">
        <title>Genomic Encyclopedia of Type Strains, Phase IV (KMG-IV): sequencing the most valuable type-strain genomes for metagenomic binning, comparative biology and taxonomic classification.</title>
        <authorList>
            <person name="Goeker M."/>
        </authorList>
    </citation>
    <scope>NUCLEOTIDE SEQUENCE [LARGE SCALE GENOMIC DNA]</scope>
    <source>
        <strain evidence="1 2">DSM 104297</strain>
    </source>
</reference>
<organism evidence="1 2">
    <name type="scientific">Priestia iocasae</name>
    <dbReference type="NCBI Taxonomy" id="2291674"/>
    <lineage>
        <taxon>Bacteria</taxon>
        <taxon>Bacillati</taxon>
        <taxon>Bacillota</taxon>
        <taxon>Bacilli</taxon>
        <taxon>Bacillales</taxon>
        <taxon>Bacillaceae</taxon>
        <taxon>Priestia</taxon>
    </lineage>
</organism>
<dbReference type="Pfam" id="PF16258">
    <property type="entry name" value="DUF4912"/>
    <property type="match status" value="1"/>
</dbReference>
<protein>
    <submittedName>
        <fullName evidence="1">Uncharacterized protein</fullName>
    </submittedName>
</protein>
<evidence type="ECO:0000313" key="2">
    <source>
        <dbReference type="Proteomes" id="UP000809829"/>
    </source>
</evidence>
<accession>A0ABS2QQ12</accession>
<evidence type="ECO:0000313" key="1">
    <source>
        <dbReference type="EMBL" id="MBM7701526.1"/>
    </source>
</evidence>
<gene>
    <name evidence="1" type="ORF">JOC83_000352</name>
</gene>
<name>A0ABS2QQ12_9BACI</name>
<keyword evidence="2" id="KW-1185">Reference proteome</keyword>
<comment type="caution">
    <text evidence="1">The sequence shown here is derived from an EMBL/GenBank/DDBJ whole genome shotgun (WGS) entry which is preliminary data.</text>
</comment>